<organism evidence="1 2">
    <name type="scientific">Bittarella massiliensis</name>
    <name type="common">ex Durand et al. 2017</name>
    <dbReference type="NCBI Taxonomy" id="1720313"/>
    <lineage>
        <taxon>Bacteria</taxon>
        <taxon>Bacillati</taxon>
        <taxon>Bacillota</taxon>
        <taxon>Clostridia</taxon>
        <taxon>Eubacteriales</taxon>
        <taxon>Oscillospiraceae</taxon>
        <taxon>Bittarella (ex Durand et al. 2017)</taxon>
    </lineage>
</organism>
<reference evidence="2" key="1">
    <citation type="submission" date="2016-11" db="EMBL/GenBank/DDBJ databases">
        <authorList>
            <person name="Jaros S."/>
            <person name="Januszkiewicz K."/>
            <person name="Wedrychowicz H."/>
        </authorList>
    </citation>
    <scope>NUCLEOTIDE SEQUENCE [LARGE SCALE GENOMIC DNA]</scope>
    <source>
        <strain evidence="2">DSM 4029</strain>
    </source>
</reference>
<gene>
    <name evidence="1" type="ORF">SAMN05444424_0098</name>
</gene>
<name>A0AAQ1RUN7_9FIRM</name>
<evidence type="ECO:0000313" key="2">
    <source>
        <dbReference type="Proteomes" id="UP000184089"/>
    </source>
</evidence>
<dbReference type="EMBL" id="FQVY01000001">
    <property type="protein sequence ID" value="SHF62344.1"/>
    <property type="molecule type" value="Genomic_DNA"/>
</dbReference>
<evidence type="ECO:0000313" key="1">
    <source>
        <dbReference type="EMBL" id="SHF62344.1"/>
    </source>
</evidence>
<comment type="caution">
    <text evidence="1">The sequence shown here is derived from an EMBL/GenBank/DDBJ whole genome shotgun (WGS) entry which is preliminary data.</text>
</comment>
<proteinExistence type="predicted"/>
<protein>
    <submittedName>
        <fullName evidence="1">Uncharacterized protein</fullName>
    </submittedName>
</protein>
<dbReference type="Proteomes" id="UP000184089">
    <property type="component" value="Unassembled WGS sequence"/>
</dbReference>
<sequence length="252" mass="28156">MNLHRLMDYIEKTPFIHDRVHSVVDQVEYDFQACFPTHSSEWASTSIPVDENCHIKAIYDYMRYIVETPNMNVLGQAMQYLWKKGATYTDIIQRFLENTVKPLINFINDEISKEMILLEDEKKAAPMTQNIGTVNGPVIQQGSGSITLNTKNGVSATDLNSLIEKLISSLPAITDTAAEEIESVKDDLESLQEQIYSPAPKKSRMQKALAGIKKFSSEVLSKASVSIATSAITGADWTTLIQQAEMFIDGLM</sequence>
<dbReference type="AlphaFoldDB" id="A0AAQ1RUN7"/>
<accession>A0AAQ1RUN7</accession>